<accession>A0A2S3W772</accession>
<gene>
    <name evidence="3" type="ORF">BGP80_02150</name>
</gene>
<sequence length="205" mass="23561">MRDEYFELFIDNMGEATSRREVPASSIDKYRGVLPDRLLTYWQQEGWAGYAGGRFWTVDPDEYTPLLREWIKRSELADIDDYHVIGRTGFGTFYLWGQRYHRKVTVSCADNWVLAMKGEVQTPNPDPDRSLGVFFAMAEPDDFDFEDSEENHLFERAVQTLGPLSESEMYGFVPALIAGGQARIESLEKLDMSVHLVLLHQLSHG</sequence>
<evidence type="ECO:0000259" key="1">
    <source>
        <dbReference type="Pfam" id="PF08887"/>
    </source>
</evidence>
<dbReference type="Pfam" id="PF08906">
    <property type="entry name" value="T6SS_Tdi1_C"/>
    <property type="match status" value="1"/>
</dbReference>
<name>A0A2S3W772_PSEPU</name>
<dbReference type="Pfam" id="PF08887">
    <property type="entry name" value="GAD-like"/>
    <property type="match status" value="1"/>
</dbReference>
<dbReference type="InterPro" id="IPR015002">
    <property type="entry name" value="T6SS_Tdi1_C"/>
</dbReference>
<comment type="caution">
    <text evidence="3">The sequence shown here is derived from an EMBL/GenBank/DDBJ whole genome shotgun (WGS) entry which is preliminary data.</text>
</comment>
<organism evidence="3 4">
    <name type="scientific">Pseudomonas putida</name>
    <name type="common">Arthrobacter siderocapsulatus</name>
    <dbReference type="NCBI Taxonomy" id="303"/>
    <lineage>
        <taxon>Bacteria</taxon>
        <taxon>Pseudomonadati</taxon>
        <taxon>Pseudomonadota</taxon>
        <taxon>Gammaproteobacteria</taxon>
        <taxon>Pseudomonadales</taxon>
        <taxon>Pseudomonadaceae</taxon>
        <taxon>Pseudomonas</taxon>
    </lineage>
</organism>
<evidence type="ECO:0000259" key="2">
    <source>
        <dbReference type="Pfam" id="PF08906"/>
    </source>
</evidence>
<feature type="domain" description="GAD-related" evidence="1">
    <location>
        <begin position="5"/>
        <end position="108"/>
    </location>
</feature>
<reference evidence="3 4" key="1">
    <citation type="submission" date="2016-08" db="EMBL/GenBank/DDBJ databases">
        <authorList>
            <person name="Seilhamer J.J."/>
        </authorList>
    </citation>
    <scope>NUCLEOTIDE SEQUENCE [LARGE SCALE GENOMIC DNA]</scope>
    <source>
        <strain evidence="3 4">KT-27</strain>
    </source>
</reference>
<proteinExistence type="predicted"/>
<dbReference type="EMBL" id="MIND01000018">
    <property type="protein sequence ID" value="POF86804.1"/>
    <property type="molecule type" value="Genomic_DNA"/>
</dbReference>
<evidence type="ECO:0000313" key="3">
    <source>
        <dbReference type="EMBL" id="POF86804.1"/>
    </source>
</evidence>
<dbReference type="InterPro" id="IPR014983">
    <property type="entry name" value="GAD-rel"/>
</dbReference>
<reference evidence="3 4" key="2">
    <citation type="submission" date="2018-03" db="EMBL/GenBank/DDBJ databases">
        <title>Draft genome of Pseudomonas putida strain KT-27.</title>
        <authorList>
            <person name="Yoshizawa S."/>
            <person name="Khan N.H."/>
            <person name="Nishimura M."/>
            <person name="Chiura H.X."/>
            <person name="Ogura Y."/>
            <person name="Hayashi T."/>
            <person name="Kogure K."/>
        </authorList>
    </citation>
    <scope>NUCLEOTIDE SEQUENCE [LARGE SCALE GENOMIC DNA]</scope>
    <source>
        <strain evidence="3 4">KT-27</strain>
    </source>
</reference>
<dbReference type="AlphaFoldDB" id="A0A2S3W772"/>
<protein>
    <submittedName>
        <fullName evidence="3">GAD-like domain protein</fullName>
    </submittedName>
</protein>
<dbReference type="Proteomes" id="UP000237194">
    <property type="component" value="Unassembled WGS sequence"/>
</dbReference>
<feature type="domain" description="T6SS immunity protein Tdi1 C-terminal" evidence="2">
    <location>
        <begin position="132"/>
        <end position="203"/>
    </location>
</feature>
<dbReference type="RefSeq" id="WP_103435345.1">
    <property type="nucleotide sequence ID" value="NZ_MIND01000018.1"/>
</dbReference>
<evidence type="ECO:0000313" key="4">
    <source>
        <dbReference type="Proteomes" id="UP000237194"/>
    </source>
</evidence>